<protein>
    <submittedName>
        <fullName evidence="1">Uncharacterized protein</fullName>
    </submittedName>
</protein>
<evidence type="ECO:0000313" key="2">
    <source>
        <dbReference type="Proteomes" id="UP001153269"/>
    </source>
</evidence>
<gene>
    <name evidence="1" type="ORF">PLEPLA_LOCUS31282</name>
</gene>
<organism evidence="1 2">
    <name type="scientific">Pleuronectes platessa</name>
    <name type="common">European plaice</name>
    <dbReference type="NCBI Taxonomy" id="8262"/>
    <lineage>
        <taxon>Eukaryota</taxon>
        <taxon>Metazoa</taxon>
        <taxon>Chordata</taxon>
        <taxon>Craniata</taxon>
        <taxon>Vertebrata</taxon>
        <taxon>Euteleostomi</taxon>
        <taxon>Actinopterygii</taxon>
        <taxon>Neopterygii</taxon>
        <taxon>Teleostei</taxon>
        <taxon>Neoteleostei</taxon>
        <taxon>Acanthomorphata</taxon>
        <taxon>Carangaria</taxon>
        <taxon>Pleuronectiformes</taxon>
        <taxon>Pleuronectoidei</taxon>
        <taxon>Pleuronectidae</taxon>
        <taxon>Pleuronectes</taxon>
    </lineage>
</organism>
<comment type="caution">
    <text evidence="1">The sequence shown here is derived from an EMBL/GenBank/DDBJ whole genome shotgun (WGS) entry which is preliminary data.</text>
</comment>
<name>A0A9N7V3T0_PLEPL</name>
<dbReference type="Proteomes" id="UP001153269">
    <property type="component" value="Unassembled WGS sequence"/>
</dbReference>
<accession>A0A9N7V3T0</accession>
<reference evidence="1" key="1">
    <citation type="submission" date="2020-03" db="EMBL/GenBank/DDBJ databases">
        <authorList>
            <person name="Weist P."/>
        </authorList>
    </citation>
    <scope>NUCLEOTIDE SEQUENCE</scope>
</reference>
<proteinExistence type="predicted"/>
<keyword evidence="2" id="KW-1185">Reference proteome</keyword>
<dbReference type="AlphaFoldDB" id="A0A9N7V3T0"/>
<evidence type="ECO:0000313" key="1">
    <source>
        <dbReference type="EMBL" id="CAB1443566.1"/>
    </source>
</evidence>
<sequence length="168" mass="18800">MIYRRRGLSIHASSDSAGPVLSVRGGERPCSQEIDSPEWLFFDLRINQGGDSDGRVEGNCHTDISAEHIREWMWGSPINTLPNDPSRPDRLCVPPARRGPTIGGVYQSEPLTALHAQSSFTGKINRRIFPVAYGSDSADRIIHRRHFSWRSKPSETVLSPKLDSEHRA</sequence>
<dbReference type="EMBL" id="CADEAL010003124">
    <property type="protein sequence ID" value="CAB1443566.1"/>
    <property type="molecule type" value="Genomic_DNA"/>
</dbReference>